<dbReference type="Proteomes" id="UP000887540">
    <property type="component" value="Unplaced"/>
</dbReference>
<accession>A0A914C3M6</accession>
<keyword evidence="1" id="KW-1185">Reference proteome</keyword>
<proteinExistence type="predicted"/>
<dbReference type="AlphaFoldDB" id="A0A914C3M6"/>
<sequence>MSDMNMERLFTDWWEFYTFVIIEKFIKTTLLNTAKRIWNGLPANVASISDPVRFKTVVKETTIYDLLTRKGIVARTEIQI</sequence>
<name>A0A914C3M6_9BILA</name>
<evidence type="ECO:0000313" key="1">
    <source>
        <dbReference type="Proteomes" id="UP000887540"/>
    </source>
</evidence>
<evidence type="ECO:0000313" key="2">
    <source>
        <dbReference type="WBParaSite" id="ACRNAN_Path_201.g737.t1"/>
    </source>
</evidence>
<dbReference type="WBParaSite" id="ACRNAN_Path_201.g737.t1">
    <property type="protein sequence ID" value="ACRNAN_Path_201.g737.t1"/>
    <property type="gene ID" value="ACRNAN_Path_201.g737"/>
</dbReference>
<organism evidence="1 2">
    <name type="scientific">Acrobeloides nanus</name>
    <dbReference type="NCBI Taxonomy" id="290746"/>
    <lineage>
        <taxon>Eukaryota</taxon>
        <taxon>Metazoa</taxon>
        <taxon>Ecdysozoa</taxon>
        <taxon>Nematoda</taxon>
        <taxon>Chromadorea</taxon>
        <taxon>Rhabditida</taxon>
        <taxon>Tylenchina</taxon>
        <taxon>Cephalobomorpha</taxon>
        <taxon>Cephaloboidea</taxon>
        <taxon>Cephalobidae</taxon>
        <taxon>Acrobeloides</taxon>
    </lineage>
</organism>
<reference evidence="2" key="1">
    <citation type="submission" date="2022-11" db="UniProtKB">
        <authorList>
            <consortium name="WormBaseParasite"/>
        </authorList>
    </citation>
    <scope>IDENTIFICATION</scope>
</reference>
<protein>
    <submittedName>
        <fullName evidence="2">Uncharacterized protein</fullName>
    </submittedName>
</protein>